<reference evidence="2 3" key="1">
    <citation type="submission" date="2015-07" db="EMBL/GenBank/DDBJ databases">
        <title>The genome of the fungus Escovopsis weberi, a specialized disease agent of ant agriculture.</title>
        <authorList>
            <person name="de Man T.J."/>
            <person name="Stajich J.E."/>
            <person name="Kubicek C.P."/>
            <person name="Chenthamara K."/>
            <person name="Atanasova L."/>
            <person name="Druzhinina I.S."/>
            <person name="Birnbaum S."/>
            <person name="Barribeau S.M."/>
            <person name="Teiling C."/>
            <person name="Suen G."/>
            <person name="Currie C."/>
            <person name="Gerardo N.M."/>
        </authorList>
    </citation>
    <scope>NUCLEOTIDE SEQUENCE [LARGE SCALE GENOMIC DNA]</scope>
</reference>
<evidence type="ECO:0000256" key="1">
    <source>
        <dbReference type="SAM" id="MobiDB-lite"/>
    </source>
</evidence>
<dbReference type="AlphaFoldDB" id="A0A0M8MT93"/>
<evidence type="ECO:0000313" key="2">
    <source>
        <dbReference type="EMBL" id="KOS18936.1"/>
    </source>
</evidence>
<evidence type="ECO:0000313" key="3">
    <source>
        <dbReference type="Proteomes" id="UP000053831"/>
    </source>
</evidence>
<feature type="compositionally biased region" description="Low complexity" evidence="1">
    <location>
        <begin position="114"/>
        <end position="141"/>
    </location>
</feature>
<feature type="region of interest" description="Disordered" evidence="1">
    <location>
        <begin position="68"/>
        <end position="94"/>
    </location>
</feature>
<dbReference type="STRING" id="150374.A0A0M8MT93"/>
<gene>
    <name evidence="2" type="ORF">ESCO_000264</name>
</gene>
<feature type="compositionally biased region" description="Basic residues" evidence="1">
    <location>
        <begin position="149"/>
        <end position="160"/>
    </location>
</feature>
<proteinExistence type="predicted"/>
<accession>A0A0M8MT93</accession>
<dbReference type="OrthoDB" id="5365739at2759"/>
<keyword evidence="3" id="KW-1185">Reference proteome</keyword>
<dbReference type="EMBL" id="LGSR01000020">
    <property type="protein sequence ID" value="KOS18936.1"/>
    <property type="molecule type" value="Genomic_DNA"/>
</dbReference>
<comment type="caution">
    <text evidence="2">The sequence shown here is derived from an EMBL/GenBank/DDBJ whole genome shotgun (WGS) entry which is preliminary data.</text>
</comment>
<organism evidence="2 3">
    <name type="scientific">Escovopsis weberi</name>
    <dbReference type="NCBI Taxonomy" id="150374"/>
    <lineage>
        <taxon>Eukaryota</taxon>
        <taxon>Fungi</taxon>
        <taxon>Dikarya</taxon>
        <taxon>Ascomycota</taxon>
        <taxon>Pezizomycotina</taxon>
        <taxon>Sordariomycetes</taxon>
        <taxon>Hypocreomycetidae</taxon>
        <taxon>Hypocreales</taxon>
        <taxon>Hypocreaceae</taxon>
        <taxon>Escovopsis</taxon>
    </lineage>
</organism>
<sequence length="386" mass="40369">MPSQALRSACRARPQLETALTGRALAAPLSGYYTRAFSTTRGVRARAMAAAMQINNLVKNRAELTQLRSRNPNNNSGNNSGHFGNGPAGVGERPKVVDVKSIPRGLGRGVLRTRAGLPGRAGASASAGAGNRFSPGNRFGPRAGGGGAGRKRTGGGKARGKRGEDQDKAAAGAGPRGKRTDPFERLDAAEQAFDDAMRFGTRAAMAGPRLTLDSLAAFLPALPMAGGRGATVLQSLSVLGTADPVGAPQGVQAGRCAAEVEARGVRFFADVGAREAAERYLQEKRMREAQEQGEGKDGGMVKGEGRRVIGDAEEAVRTAIVERAVKGRFEEPRFAEAGDAVGLARAWHLRGGTWTTRDMVKFEQKIVPLLERYGAGAGVGAARASR</sequence>
<feature type="region of interest" description="Disordered" evidence="1">
    <location>
        <begin position="111"/>
        <end position="183"/>
    </location>
</feature>
<protein>
    <submittedName>
        <fullName evidence="2">Uncharacterized protein</fullName>
    </submittedName>
</protein>
<feature type="compositionally biased region" description="Low complexity" evidence="1">
    <location>
        <begin position="71"/>
        <end position="82"/>
    </location>
</feature>
<name>A0A0M8MT93_ESCWE</name>
<dbReference type="Proteomes" id="UP000053831">
    <property type="component" value="Unassembled WGS sequence"/>
</dbReference>
<feature type="region of interest" description="Disordered" evidence="1">
    <location>
        <begin position="285"/>
        <end position="304"/>
    </location>
</feature>